<keyword evidence="4" id="KW-0808">Transferase</keyword>
<keyword evidence="3" id="KW-0474">Menaquinone biosynthesis</keyword>
<evidence type="ECO:0000256" key="3">
    <source>
        <dbReference type="ARBA" id="ARBA00022428"/>
    </source>
</evidence>
<name>A0ABQ6JQ29_9MICO</name>
<feature type="transmembrane region" description="Helical" evidence="10">
    <location>
        <begin position="168"/>
        <end position="187"/>
    </location>
</feature>
<dbReference type="Proteomes" id="UP001157069">
    <property type="component" value="Unassembled WGS sequence"/>
</dbReference>
<keyword evidence="6 10" id="KW-1133">Transmembrane helix</keyword>
<feature type="compositionally biased region" description="Basic residues" evidence="9">
    <location>
        <begin position="24"/>
        <end position="39"/>
    </location>
</feature>
<evidence type="ECO:0000256" key="9">
    <source>
        <dbReference type="SAM" id="MobiDB-lite"/>
    </source>
</evidence>
<dbReference type="EC" id="2.5.1.74" evidence="8"/>
<accession>A0ABQ6JQ29</accession>
<feature type="region of interest" description="Disordered" evidence="9">
    <location>
        <begin position="1"/>
        <end position="52"/>
    </location>
</feature>
<dbReference type="InterPro" id="IPR026046">
    <property type="entry name" value="UBIAD1"/>
</dbReference>
<feature type="region of interest" description="Disordered" evidence="9">
    <location>
        <begin position="243"/>
        <end position="264"/>
    </location>
</feature>
<dbReference type="CDD" id="cd13962">
    <property type="entry name" value="PT_UbiA_UBIAD1"/>
    <property type="match status" value="1"/>
</dbReference>
<feature type="transmembrane region" description="Helical" evidence="10">
    <location>
        <begin position="143"/>
        <end position="162"/>
    </location>
</feature>
<sequence>MAKQQRFDPQALERARGNAPSKKAPAKGKPSGKKTRGKSGRPGGRPPAEATPATLGTWIGAARPLTLALAIAPVALGTGAASLGLDVWYEHWARAVLCLAVAALLQIGVNYANDYSDGIRGTDAHRVGPSRLVGSGRAKPRHVLVAALVFFGLAAVAGLTLVIVTQQWWLLAVGAVAIVAAWFYTGGTRPYGYAGLGELVVFVFFGVVAVAGTTFVQLGTVNIEAWLGVRRPASSRWPCCTSTTSATGSRMPQPESAPSRCGSGSCRRASSTRSSCSCPSASWCSSCCSTSSRRMCSSCCSRRFRRSSSS</sequence>
<comment type="pathway">
    <text evidence="2">Quinol/quinone metabolism; menaquinone biosynthesis.</text>
</comment>
<reference evidence="12" key="1">
    <citation type="journal article" date="2019" name="Int. J. Syst. Evol. Microbiol.">
        <title>The Global Catalogue of Microorganisms (GCM) 10K type strain sequencing project: providing services to taxonomists for standard genome sequencing and annotation.</title>
        <authorList>
            <consortium name="The Broad Institute Genomics Platform"/>
            <consortium name="The Broad Institute Genome Sequencing Center for Infectious Disease"/>
            <person name="Wu L."/>
            <person name="Ma J."/>
        </authorList>
    </citation>
    <scope>NUCLEOTIDE SEQUENCE [LARGE SCALE GENOMIC DNA]</scope>
    <source>
        <strain evidence="12">NBRC 108755</strain>
    </source>
</reference>
<evidence type="ECO:0000256" key="8">
    <source>
        <dbReference type="NCBIfam" id="TIGR00751"/>
    </source>
</evidence>
<evidence type="ECO:0000256" key="7">
    <source>
        <dbReference type="ARBA" id="ARBA00023136"/>
    </source>
</evidence>
<comment type="caution">
    <text evidence="11">The sequence shown here is derived from an EMBL/GenBank/DDBJ whole genome shotgun (WGS) entry which is preliminary data.</text>
</comment>
<dbReference type="Gene3D" id="1.10.357.140">
    <property type="entry name" value="UbiA prenyltransferase"/>
    <property type="match status" value="1"/>
</dbReference>
<dbReference type="InterPro" id="IPR044878">
    <property type="entry name" value="UbiA_sf"/>
</dbReference>
<evidence type="ECO:0000256" key="2">
    <source>
        <dbReference type="ARBA" id="ARBA00004863"/>
    </source>
</evidence>
<evidence type="ECO:0000313" key="12">
    <source>
        <dbReference type="Proteomes" id="UP001157069"/>
    </source>
</evidence>
<dbReference type="InterPro" id="IPR000537">
    <property type="entry name" value="UbiA_prenyltransferase"/>
</dbReference>
<gene>
    <name evidence="11" type="ORF">GCM10025869_09150</name>
</gene>
<evidence type="ECO:0000313" key="11">
    <source>
        <dbReference type="EMBL" id="GMA90386.1"/>
    </source>
</evidence>
<proteinExistence type="predicted"/>
<feature type="transmembrane region" description="Helical" evidence="10">
    <location>
        <begin position="199"/>
        <end position="218"/>
    </location>
</feature>
<evidence type="ECO:0000256" key="4">
    <source>
        <dbReference type="ARBA" id="ARBA00022679"/>
    </source>
</evidence>
<protein>
    <recommendedName>
        <fullName evidence="8">1,4-dihydroxy-2-naphthoate octaprenyltransferase</fullName>
        <ecNumber evidence="8">2.5.1.74</ecNumber>
    </recommendedName>
</protein>
<feature type="transmembrane region" description="Helical" evidence="10">
    <location>
        <begin position="65"/>
        <end position="85"/>
    </location>
</feature>
<keyword evidence="7 10" id="KW-0472">Membrane</keyword>
<dbReference type="EMBL" id="BSVA01000001">
    <property type="protein sequence ID" value="GMA90386.1"/>
    <property type="molecule type" value="Genomic_DNA"/>
</dbReference>
<dbReference type="PANTHER" id="PTHR13929:SF0">
    <property type="entry name" value="UBIA PRENYLTRANSFERASE DOMAIN-CONTAINING PROTEIN 1"/>
    <property type="match status" value="1"/>
</dbReference>
<feature type="transmembrane region" description="Helical" evidence="10">
    <location>
        <begin position="91"/>
        <end position="112"/>
    </location>
</feature>
<dbReference type="Pfam" id="PF01040">
    <property type="entry name" value="UbiA"/>
    <property type="match status" value="1"/>
</dbReference>
<evidence type="ECO:0000256" key="1">
    <source>
        <dbReference type="ARBA" id="ARBA00004141"/>
    </source>
</evidence>
<keyword evidence="12" id="KW-1185">Reference proteome</keyword>
<evidence type="ECO:0000256" key="6">
    <source>
        <dbReference type="ARBA" id="ARBA00022989"/>
    </source>
</evidence>
<organism evidence="11 12">
    <name type="scientific">Homoserinibacter gongjuensis</name>
    <dbReference type="NCBI Taxonomy" id="1162968"/>
    <lineage>
        <taxon>Bacteria</taxon>
        <taxon>Bacillati</taxon>
        <taxon>Actinomycetota</taxon>
        <taxon>Actinomycetes</taxon>
        <taxon>Micrococcales</taxon>
        <taxon>Microbacteriaceae</taxon>
        <taxon>Homoserinibacter</taxon>
    </lineage>
</organism>
<keyword evidence="5 10" id="KW-0812">Transmembrane</keyword>
<dbReference type="NCBIfam" id="TIGR00751">
    <property type="entry name" value="menA"/>
    <property type="match status" value="1"/>
</dbReference>
<evidence type="ECO:0000256" key="5">
    <source>
        <dbReference type="ARBA" id="ARBA00022692"/>
    </source>
</evidence>
<dbReference type="PANTHER" id="PTHR13929">
    <property type="entry name" value="1,4-DIHYDROXY-2-NAPHTHOATE OCTAPRENYLTRANSFERASE"/>
    <property type="match status" value="1"/>
</dbReference>
<evidence type="ECO:0000256" key="10">
    <source>
        <dbReference type="SAM" id="Phobius"/>
    </source>
</evidence>
<comment type="subcellular location">
    <subcellularLocation>
        <location evidence="1">Membrane</location>
        <topology evidence="1">Multi-pass membrane protein</topology>
    </subcellularLocation>
</comment>